<name>A0A183IV87_9BILA</name>
<dbReference type="Pfam" id="PF12937">
    <property type="entry name" value="F-box-like"/>
    <property type="match status" value="1"/>
</dbReference>
<dbReference type="SUPFAM" id="SSF81383">
    <property type="entry name" value="F-box domain"/>
    <property type="match status" value="1"/>
</dbReference>
<proteinExistence type="predicted"/>
<dbReference type="Gene3D" id="1.20.1280.50">
    <property type="match status" value="1"/>
</dbReference>
<dbReference type="InterPro" id="IPR001810">
    <property type="entry name" value="F-box_dom"/>
</dbReference>
<evidence type="ECO:0000259" key="1">
    <source>
        <dbReference type="PROSITE" id="PS50181"/>
    </source>
</evidence>
<evidence type="ECO:0000313" key="2">
    <source>
        <dbReference type="EMBL" id="VDP13433.1"/>
    </source>
</evidence>
<feature type="domain" description="F-box" evidence="1">
    <location>
        <begin position="28"/>
        <end position="73"/>
    </location>
</feature>
<dbReference type="EMBL" id="UZAM01010713">
    <property type="protein sequence ID" value="VDP13433.1"/>
    <property type="molecule type" value="Genomic_DNA"/>
</dbReference>
<protein>
    <submittedName>
        <fullName evidence="4">F-box domain-containing protein</fullName>
    </submittedName>
</protein>
<dbReference type="OrthoDB" id="3219396at2759"/>
<evidence type="ECO:0000313" key="3">
    <source>
        <dbReference type="Proteomes" id="UP000270296"/>
    </source>
</evidence>
<gene>
    <name evidence="2" type="ORF">SBAD_LOCUS7534</name>
</gene>
<dbReference type="PROSITE" id="PS50181">
    <property type="entry name" value="FBOX"/>
    <property type="match status" value="1"/>
</dbReference>
<organism evidence="4">
    <name type="scientific">Soboliphyme baturini</name>
    <dbReference type="NCBI Taxonomy" id="241478"/>
    <lineage>
        <taxon>Eukaryota</taxon>
        <taxon>Metazoa</taxon>
        <taxon>Ecdysozoa</taxon>
        <taxon>Nematoda</taxon>
        <taxon>Enoplea</taxon>
        <taxon>Dorylaimia</taxon>
        <taxon>Dioctophymatida</taxon>
        <taxon>Dioctophymatoidea</taxon>
        <taxon>Soboliphymatidae</taxon>
        <taxon>Soboliphyme</taxon>
    </lineage>
</organism>
<dbReference type="AlphaFoldDB" id="A0A183IV87"/>
<evidence type="ECO:0000313" key="4">
    <source>
        <dbReference type="WBParaSite" id="SBAD_0000782101-mRNA-1"/>
    </source>
</evidence>
<reference evidence="4" key="1">
    <citation type="submission" date="2016-06" db="UniProtKB">
        <authorList>
            <consortium name="WormBaseParasite"/>
        </authorList>
    </citation>
    <scope>IDENTIFICATION</scope>
</reference>
<sequence length="73" mass="8327">MIRFRYSRALACATAIEDNSMGNGLCEGPPWATLPGSLLLTVFKFLSCKELVCISSVCTRWMRVARDERIWKR</sequence>
<dbReference type="Proteomes" id="UP000270296">
    <property type="component" value="Unassembled WGS sequence"/>
</dbReference>
<accession>A0A183IV87</accession>
<dbReference type="InterPro" id="IPR036047">
    <property type="entry name" value="F-box-like_dom_sf"/>
</dbReference>
<reference evidence="2 3" key="2">
    <citation type="submission" date="2018-11" db="EMBL/GenBank/DDBJ databases">
        <authorList>
            <consortium name="Pathogen Informatics"/>
        </authorList>
    </citation>
    <scope>NUCLEOTIDE SEQUENCE [LARGE SCALE GENOMIC DNA]</scope>
</reference>
<keyword evidence="3" id="KW-1185">Reference proteome</keyword>
<dbReference type="WBParaSite" id="SBAD_0000782101-mRNA-1">
    <property type="protein sequence ID" value="SBAD_0000782101-mRNA-1"/>
    <property type="gene ID" value="SBAD_0000782101"/>
</dbReference>